<dbReference type="AlphaFoldDB" id="A0A1D6NEM6"/>
<dbReference type="InterPro" id="IPR050508">
    <property type="entry name" value="Methyltransf_Superfamily"/>
</dbReference>
<dbReference type="CDD" id="cd02440">
    <property type="entry name" value="AdoMet_MTases"/>
    <property type="match status" value="1"/>
</dbReference>
<name>A0A1D6NEM6_MAIZE</name>
<dbReference type="Gene3D" id="3.40.50.150">
    <property type="entry name" value="Vaccinia Virus protein VP39"/>
    <property type="match status" value="1"/>
</dbReference>
<dbReference type="GO" id="GO:0008757">
    <property type="term" value="F:S-adenosylmethionine-dependent methyltransferase activity"/>
    <property type="evidence" value="ECO:0007669"/>
    <property type="project" value="InterPro"/>
</dbReference>
<sequence>MMHGLDLSPYFLAVAAQKEEKLSRPKPIRWVHANGEVTGLSSDSFDLVSLAYVCHECPARAITGLVKEAFRVLRPGGTIALTDNSIYFHVFQELSPVLFTLMKSTEPFPGRVLHAGFGGDDEKSGALLTFAPS</sequence>
<gene>
    <name evidence="2" type="ORF">ZEAMMB73_Zm00001d043750</name>
</gene>
<proteinExistence type="predicted"/>
<dbReference type="SUPFAM" id="SSF53335">
    <property type="entry name" value="S-adenosyl-L-methionine-dependent methyltransferases"/>
    <property type="match status" value="1"/>
</dbReference>
<feature type="domain" description="Methyltransferase type 11" evidence="1">
    <location>
        <begin position="3"/>
        <end position="80"/>
    </location>
</feature>
<dbReference type="InterPro" id="IPR013216">
    <property type="entry name" value="Methyltransf_11"/>
</dbReference>
<organism evidence="2">
    <name type="scientific">Zea mays</name>
    <name type="common">Maize</name>
    <dbReference type="NCBI Taxonomy" id="4577"/>
    <lineage>
        <taxon>Eukaryota</taxon>
        <taxon>Viridiplantae</taxon>
        <taxon>Streptophyta</taxon>
        <taxon>Embryophyta</taxon>
        <taxon>Tracheophyta</taxon>
        <taxon>Spermatophyta</taxon>
        <taxon>Magnoliopsida</taxon>
        <taxon>Liliopsida</taxon>
        <taxon>Poales</taxon>
        <taxon>Poaceae</taxon>
        <taxon>PACMAD clade</taxon>
        <taxon>Panicoideae</taxon>
        <taxon>Andropogonodae</taxon>
        <taxon>Andropogoneae</taxon>
        <taxon>Tripsacinae</taxon>
        <taxon>Zea</taxon>
    </lineage>
</organism>
<evidence type="ECO:0000259" key="1">
    <source>
        <dbReference type="Pfam" id="PF08241"/>
    </source>
</evidence>
<reference evidence="2" key="1">
    <citation type="submission" date="2015-12" db="EMBL/GenBank/DDBJ databases">
        <title>Update maize B73 reference genome by single molecule sequencing technologies.</title>
        <authorList>
            <consortium name="Maize Genome Sequencing Project"/>
            <person name="Ware D."/>
        </authorList>
    </citation>
    <scope>NUCLEOTIDE SEQUENCE [LARGE SCALE GENOMIC DNA]</scope>
    <source>
        <tissue evidence="2">Seedling</tissue>
    </source>
</reference>
<dbReference type="SMR" id="A0A1D6NEM6"/>
<evidence type="ECO:0000313" key="2">
    <source>
        <dbReference type="EMBL" id="ONM38935.1"/>
    </source>
</evidence>
<accession>A0A1D6NEM6</accession>
<dbReference type="InterPro" id="IPR029063">
    <property type="entry name" value="SAM-dependent_MTases_sf"/>
</dbReference>
<dbReference type="InParanoid" id="A0A1D6NEM6"/>
<dbReference type="EMBL" id="CM007649">
    <property type="protein sequence ID" value="ONM38935.1"/>
    <property type="molecule type" value="Genomic_DNA"/>
</dbReference>
<dbReference type="Pfam" id="PF08241">
    <property type="entry name" value="Methyltransf_11"/>
    <property type="match status" value="1"/>
</dbReference>
<dbReference type="STRING" id="4577.A0A1D6NEM6"/>
<dbReference type="PANTHER" id="PTHR42912">
    <property type="entry name" value="METHYLTRANSFERASE"/>
    <property type="match status" value="1"/>
</dbReference>
<dbReference type="PANTHER" id="PTHR42912:SF80">
    <property type="entry name" value="METHYLTRANSFERASE DOMAIN-CONTAINING PROTEIN"/>
    <property type="match status" value="1"/>
</dbReference>
<dbReference type="ExpressionAtlas" id="A0A1D6NEM6">
    <property type="expression patterns" value="baseline and differential"/>
</dbReference>
<protein>
    <submittedName>
        <fullName evidence="2">CMV 1a interacting protein 1</fullName>
    </submittedName>
</protein>